<dbReference type="STRING" id="100787.A0A0G4N7V5"/>
<sequence length="97" mass="10362">MSSRGLPRNESFSNIGGVGIFSTRPPSRSRSRSRSSSSGGGFGSGGFPVSGFTTLDSQGGFEVASKKIREAMKLRRRKSGDVRKIEIGDDSSEEDED</sequence>
<keyword evidence="3" id="KW-1185">Reference proteome</keyword>
<feature type="non-terminal residue" evidence="2">
    <location>
        <position position="97"/>
    </location>
</feature>
<accession>A0A0G4N7V5</accession>
<feature type="region of interest" description="Disordered" evidence="1">
    <location>
        <begin position="75"/>
        <end position="97"/>
    </location>
</feature>
<gene>
    <name evidence="2" type="ORF">BN1708_016932</name>
</gene>
<feature type="region of interest" description="Disordered" evidence="1">
    <location>
        <begin position="1"/>
        <end position="61"/>
    </location>
</feature>
<evidence type="ECO:0000256" key="1">
    <source>
        <dbReference type="SAM" id="MobiDB-lite"/>
    </source>
</evidence>
<feature type="compositionally biased region" description="Basic and acidic residues" evidence="1">
    <location>
        <begin position="75"/>
        <end position="87"/>
    </location>
</feature>
<evidence type="ECO:0000313" key="2">
    <source>
        <dbReference type="EMBL" id="CRK42557.1"/>
    </source>
</evidence>
<dbReference type="Proteomes" id="UP000044602">
    <property type="component" value="Unassembled WGS sequence"/>
</dbReference>
<reference evidence="2 3" key="1">
    <citation type="submission" date="2015-05" db="EMBL/GenBank/DDBJ databases">
        <authorList>
            <person name="Wang D.B."/>
            <person name="Wang M."/>
        </authorList>
    </citation>
    <scope>NUCLEOTIDE SEQUENCE [LARGE SCALE GENOMIC DNA]</scope>
    <source>
        <strain evidence="2">VL1</strain>
    </source>
</reference>
<organism evidence="2 3">
    <name type="scientific">Verticillium longisporum</name>
    <name type="common">Verticillium dahliae var. longisporum</name>
    <dbReference type="NCBI Taxonomy" id="100787"/>
    <lineage>
        <taxon>Eukaryota</taxon>
        <taxon>Fungi</taxon>
        <taxon>Dikarya</taxon>
        <taxon>Ascomycota</taxon>
        <taxon>Pezizomycotina</taxon>
        <taxon>Sordariomycetes</taxon>
        <taxon>Hypocreomycetidae</taxon>
        <taxon>Glomerellales</taxon>
        <taxon>Plectosphaerellaceae</taxon>
        <taxon>Verticillium</taxon>
    </lineage>
</organism>
<dbReference type="EMBL" id="CVQH01027572">
    <property type="protein sequence ID" value="CRK42557.1"/>
    <property type="molecule type" value="Genomic_DNA"/>
</dbReference>
<evidence type="ECO:0000313" key="3">
    <source>
        <dbReference type="Proteomes" id="UP000044602"/>
    </source>
</evidence>
<proteinExistence type="predicted"/>
<feature type="compositionally biased region" description="Gly residues" evidence="1">
    <location>
        <begin position="38"/>
        <end position="48"/>
    </location>
</feature>
<feature type="compositionally biased region" description="Acidic residues" evidence="1">
    <location>
        <begin position="88"/>
        <end position="97"/>
    </location>
</feature>
<name>A0A0G4N7V5_VERLO</name>
<protein>
    <submittedName>
        <fullName evidence="2">Uncharacterized protein</fullName>
    </submittedName>
</protein>
<dbReference type="AlphaFoldDB" id="A0A0G4N7V5"/>